<evidence type="ECO:0000259" key="20">
    <source>
        <dbReference type="PROSITE" id="PS50929"/>
    </source>
</evidence>
<dbReference type="InterPro" id="IPR011527">
    <property type="entry name" value="ABC1_TM_dom"/>
</dbReference>
<dbReference type="GO" id="GO:0015421">
    <property type="term" value="F:ABC-type oligopeptide transporter activity"/>
    <property type="evidence" value="ECO:0007669"/>
    <property type="project" value="TreeGrafter"/>
</dbReference>
<dbReference type="Gene3D" id="3.40.50.300">
    <property type="entry name" value="P-loop containing nucleotide triphosphate hydrolases"/>
    <property type="match status" value="1"/>
</dbReference>
<evidence type="ECO:0000256" key="3">
    <source>
        <dbReference type="ARBA" id="ARBA00022538"/>
    </source>
</evidence>
<dbReference type="PROSITE" id="PS50893">
    <property type="entry name" value="ABC_TRANSPORTER_2"/>
    <property type="match status" value="1"/>
</dbReference>
<keyword evidence="6" id="KW-0999">Mitochondrion inner membrane</keyword>
<evidence type="ECO:0000256" key="17">
    <source>
        <dbReference type="SAM" id="MobiDB-lite"/>
    </source>
</evidence>
<keyword evidence="8" id="KW-0809">Transit peptide</keyword>
<dbReference type="InterPro" id="IPR003593">
    <property type="entry name" value="AAA+_ATPase"/>
</dbReference>
<gene>
    <name evidence="21" type="ORF">CAOG_007437</name>
</gene>
<evidence type="ECO:0000256" key="12">
    <source>
        <dbReference type="ARBA" id="ARBA00023128"/>
    </source>
</evidence>
<feature type="transmembrane region" description="Helical" evidence="18">
    <location>
        <begin position="78"/>
        <end position="97"/>
    </location>
</feature>
<feature type="transmembrane region" description="Helical" evidence="18">
    <location>
        <begin position="390"/>
        <end position="417"/>
    </location>
</feature>
<dbReference type="Gene3D" id="1.20.1560.10">
    <property type="entry name" value="ABC transporter type 1, transmembrane domain"/>
    <property type="match status" value="1"/>
</dbReference>
<dbReference type="FunFam" id="3.40.50.300:FF:000403">
    <property type="entry name" value="ATP-binding cassette sub-family B member 8, mitochondrial"/>
    <property type="match status" value="1"/>
</dbReference>
<evidence type="ECO:0000256" key="13">
    <source>
        <dbReference type="ARBA" id="ARBA00023136"/>
    </source>
</evidence>
<dbReference type="eggNOG" id="KOG0058">
    <property type="taxonomic scope" value="Eukaryota"/>
</dbReference>
<keyword evidence="11" id="KW-0406">Ion transport</keyword>
<dbReference type="GO" id="GO:0005743">
    <property type="term" value="C:mitochondrial inner membrane"/>
    <property type="evidence" value="ECO:0007669"/>
    <property type="project" value="UniProtKB-SubCell"/>
</dbReference>
<dbReference type="InParanoid" id="A0A0D2X5D3"/>
<keyword evidence="4 18" id="KW-0812">Transmembrane</keyword>
<evidence type="ECO:0000313" key="21">
    <source>
        <dbReference type="EMBL" id="KJE97609.1"/>
    </source>
</evidence>
<evidence type="ECO:0000256" key="2">
    <source>
        <dbReference type="ARBA" id="ARBA00022448"/>
    </source>
</evidence>
<dbReference type="CDD" id="cd03249">
    <property type="entry name" value="ABC_MTABC3_MDL1_MDL2"/>
    <property type="match status" value="1"/>
</dbReference>
<evidence type="ECO:0000313" key="22">
    <source>
        <dbReference type="Proteomes" id="UP000008743"/>
    </source>
</evidence>
<keyword evidence="5" id="KW-0547">Nucleotide-binding</keyword>
<proteinExistence type="predicted"/>
<accession>A0A0D2X5D3</accession>
<dbReference type="GO" id="GO:0016887">
    <property type="term" value="F:ATP hydrolysis activity"/>
    <property type="evidence" value="ECO:0007669"/>
    <property type="project" value="InterPro"/>
</dbReference>
<feature type="transmembrane region" description="Helical" evidence="18">
    <location>
        <begin position="164"/>
        <end position="184"/>
    </location>
</feature>
<evidence type="ECO:0000256" key="14">
    <source>
        <dbReference type="ARBA" id="ARBA00040439"/>
    </source>
</evidence>
<evidence type="ECO:0000256" key="6">
    <source>
        <dbReference type="ARBA" id="ARBA00022792"/>
    </source>
</evidence>
<feature type="transmembrane region" description="Helical" evidence="18">
    <location>
        <begin position="317"/>
        <end position="337"/>
    </location>
</feature>
<feature type="domain" description="ABC transmembrane type-1" evidence="20">
    <location>
        <begin position="168"/>
        <end position="458"/>
    </location>
</feature>
<dbReference type="STRING" id="595528.A0A0D2X5D3"/>
<keyword evidence="3" id="KW-0633">Potassium transport</keyword>
<feature type="compositionally biased region" description="Acidic residues" evidence="17">
    <location>
        <begin position="123"/>
        <end position="135"/>
    </location>
</feature>
<protein>
    <recommendedName>
        <fullName evidence="14">Mitochondrial potassium channel ATP-binding subunit</fullName>
    </recommendedName>
    <alternativeName>
        <fullName evidence="16">ATP-binding cassette sub-family B member 8, mitochondrial</fullName>
    </alternativeName>
    <alternativeName>
        <fullName evidence="15">Mitochondrial sulfonylurea-receptor</fullName>
    </alternativeName>
</protein>
<evidence type="ECO:0000256" key="1">
    <source>
        <dbReference type="ARBA" id="ARBA00004448"/>
    </source>
</evidence>
<dbReference type="GO" id="GO:0090374">
    <property type="term" value="P:oligopeptide export from mitochondrion"/>
    <property type="evidence" value="ECO:0007669"/>
    <property type="project" value="TreeGrafter"/>
</dbReference>
<evidence type="ECO:0000256" key="18">
    <source>
        <dbReference type="SAM" id="Phobius"/>
    </source>
</evidence>
<dbReference type="InterPro" id="IPR036640">
    <property type="entry name" value="ABC1_TM_sf"/>
</dbReference>
<keyword evidence="7 21" id="KW-0067">ATP-binding</keyword>
<dbReference type="InterPro" id="IPR039421">
    <property type="entry name" value="Type_1_exporter"/>
</dbReference>
<dbReference type="SUPFAM" id="SSF90123">
    <property type="entry name" value="ABC transporter transmembrane region"/>
    <property type="match status" value="1"/>
</dbReference>
<dbReference type="OrthoDB" id="6500128at2759"/>
<dbReference type="Pfam" id="PF00664">
    <property type="entry name" value="ABC_membrane"/>
    <property type="match status" value="1"/>
</dbReference>
<dbReference type="EMBL" id="KE346374">
    <property type="protein sequence ID" value="KJE97609.1"/>
    <property type="molecule type" value="Genomic_DNA"/>
</dbReference>
<evidence type="ECO:0000256" key="7">
    <source>
        <dbReference type="ARBA" id="ARBA00022840"/>
    </source>
</evidence>
<keyword evidence="12" id="KW-0496">Mitochondrion</keyword>
<feature type="transmembrane region" description="Helical" evidence="18">
    <location>
        <begin position="40"/>
        <end position="58"/>
    </location>
</feature>
<evidence type="ECO:0000259" key="19">
    <source>
        <dbReference type="PROSITE" id="PS50893"/>
    </source>
</evidence>
<keyword evidence="9" id="KW-0630">Potassium</keyword>
<feature type="transmembrane region" description="Helical" evidence="18">
    <location>
        <begin position="293"/>
        <end position="311"/>
    </location>
</feature>
<comment type="subcellular location">
    <subcellularLocation>
        <location evidence="1">Mitochondrion inner membrane</location>
        <topology evidence="1">Multi-pass membrane protein</topology>
    </subcellularLocation>
</comment>
<dbReference type="GO" id="GO:0006813">
    <property type="term" value="P:potassium ion transport"/>
    <property type="evidence" value="ECO:0007669"/>
    <property type="project" value="UniProtKB-KW"/>
</dbReference>
<keyword evidence="2" id="KW-0813">Transport</keyword>
<dbReference type="PROSITE" id="PS50929">
    <property type="entry name" value="ABC_TM1F"/>
    <property type="match status" value="1"/>
</dbReference>
<dbReference type="AlphaFoldDB" id="A0A0D2X5D3"/>
<dbReference type="PANTHER" id="PTHR43394">
    <property type="entry name" value="ATP-DEPENDENT PERMEASE MDL1, MITOCHONDRIAL"/>
    <property type="match status" value="1"/>
</dbReference>
<feature type="domain" description="ABC transporter" evidence="19">
    <location>
        <begin position="491"/>
        <end position="740"/>
    </location>
</feature>
<evidence type="ECO:0000256" key="4">
    <source>
        <dbReference type="ARBA" id="ARBA00022692"/>
    </source>
</evidence>
<feature type="region of interest" description="Disordered" evidence="17">
    <location>
        <begin position="115"/>
        <end position="140"/>
    </location>
</feature>
<evidence type="ECO:0000256" key="11">
    <source>
        <dbReference type="ARBA" id="ARBA00023065"/>
    </source>
</evidence>
<dbReference type="SUPFAM" id="SSF52540">
    <property type="entry name" value="P-loop containing nucleoside triphosphate hydrolases"/>
    <property type="match status" value="1"/>
</dbReference>
<evidence type="ECO:0000256" key="8">
    <source>
        <dbReference type="ARBA" id="ARBA00022946"/>
    </source>
</evidence>
<dbReference type="InterPro" id="IPR027417">
    <property type="entry name" value="P-loop_NTPase"/>
</dbReference>
<dbReference type="Proteomes" id="UP000008743">
    <property type="component" value="Unassembled WGS sequence"/>
</dbReference>
<dbReference type="FunFam" id="1.20.1560.10:FF:000016">
    <property type="entry name" value="ATP-binding cassette sub-family B member 8, mitochondrial"/>
    <property type="match status" value="1"/>
</dbReference>
<dbReference type="PhylomeDB" id="A0A0D2X5D3"/>
<sequence length="751" mass="81459">MLLVVAVARLQQQQQQQQQQQYVCPPAAQSQHRNSTYPSIAATATVATGIATAMYYYYSDDGSDGNNDNNDENQSSGWIAWIRSLFVPATVLARAAAAAPNEEDQPSNVKYQVNVETKPSSADESDADDNNDDDDKTLSGTRPTVALVDESPTMFFLKLLLPDLFLLAIAVAASFGSAICNVRIPLLLGDLANLVSRSAADGDLTSVSIADLQLPALRLISIYTLQAGFTFIYITLLSLVGERLAERLRLRLFNSLLRQDVAFFDAHRTGEVLTRLTADVQDFKSSFKMIISTGLRSGTQFVGSVVALLTISSRLTTVLVIIIPAIVGAGAIFGSVLRRLSRLAQSQVAIAAATAEEALGNIRTVRAFAMEDREEAVFTREVDRSRSLNVILGAGIGVFQAVSNLAINGIVLAVLYVGGTFVVNREITAGNLTSFLVATQSIQRSLSQLSILFGAVVRGMSAGARVHEYIRLQPTIPVRGGISLDNVVGDIEFRNVSFRYPTRPEQLVLDQLNLRVKPGTVLALCGASGGGKSTIAALLERFYDPVLGQVLLDGFDIRTLDPSWLRGELIGYINQEPVLFAGSIRDNIRYGRPNATDAEIEYAALQANADGFIRNFPNGYDTIVGERGVTVSGGQRQRIAIARQGSNFDGTKSTFAILKDPKILILDEATSALDAQSEKLVQEALDRLMKGRTVVVIAHRLSTIQRADCIGVVYGGRIVELGRHQELMARKGLYSELVQRQMQKESDAKSH</sequence>
<dbReference type="CDD" id="cd18574">
    <property type="entry name" value="ABC_6TM_ABCB8_like"/>
    <property type="match status" value="1"/>
</dbReference>
<evidence type="ECO:0000256" key="16">
    <source>
        <dbReference type="ARBA" id="ARBA00042968"/>
    </source>
</evidence>
<evidence type="ECO:0000256" key="10">
    <source>
        <dbReference type="ARBA" id="ARBA00022989"/>
    </source>
</evidence>
<keyword evidence="22" id="KW-1185">Reference proteome</keyword>
<dbReference type="GO" id="GO:0005524">
    <property type="term" value="F:ATP binding"/>
    <property type="evidence" value="ECO:0007669"/>
    <property type="project" value="UniProtKB-KW"/>
</dbReference>
<name>A0A0D2X5D3_CAPO3</name>
<organism evidence="21 22">
    <name type="scientific">Capsaspora owczarzaki (strain ATCC 30864)</name>
    <dbReference type="NCBI Taxonomy" id="595528"/>
    <lineage>
        <taxon>Eukaryota</taxon>
        <taxon>Filasterea</taxon>
        <taxon>Capsaspora</taxon>
    </lineage>
</organism>
<feature type="transmembrane region" description="Helical" evidence="18">
    <location>
        <begin position="220"/>
        <end position="241"/>
    </location>
</feature>
<dbReference type="SMART" id="SM00382">
    <property type="entry name" value="AAA"/>
    <property type="match status" value="1"/>
</dbReference>
<evidence type="ECO:0000256" key="9">
    <source>
        <dbReference type="ARBA" id="ARBA00022958"/>
    </source>
</evidence>
<keyword evidence="13 18" id="KW-0472">Membrane</keyword>
<keyword evidence="10 18" id="KW-1133">Transmembrane helix</keyword>
<evidence type="ECO:0000256" key="5">
    <source>
        <dbReference type="ARBA" id="ARBA00022741"/>
    </source>
</evidence>
<evidence type="ECO:0000256" key="15">
    <source>
        <dbReference type="ARBA" id="ARBA00041416"/>
    </source>
</evidence>
<dbReference type="InterPro" id="IPR003439">
    <property type="entry name" value="ABC_transporter-like_ATP-bd"/>
</dbReference>
<dbReference type="PANTHER" id="PTHR43394:SF17">
    <property type="entry name" value="MITOCHONDRIAL POTASSIUM CHANNEL ATP-BINDING SUBUNIT"/>
    <property type="match status" value="1"/>
</dbReference>
<reference evidence="22" key="1">
    <citation type="submission" date="2011-02" db="EMBL/GenBank/DDBJ databases">
        <title>The Genome Sequence of Capsaspora owczarzaki ATCC 30864.</title>
        <authorList>
            <person name="Russ C."/>
            <person name="Cuomo C."/>
            <person name="Burger G."/>
            <person name="Gray M.W."/>
            <person name="Holland P.W.H."/>
            <person name="King N."/>
            <person name="Lang F.B.F."/>
            <person name="Roger A.J."/>
            <person name="Ruiz-Trillo I."/>
            <person name="Young S.K."/>
            <person name="Zeng Q."/>
            <person name="Gargeya S."/>
            <person name="Alvarado L."/>
            <person name="Berlin A."/>
            <person name="Chapman S.B."/>
            <person name="Chen Z."/>
            <person name="Freedman E."/>
            <person name="Gellesch M."/>
            <person name="Goldberg J."/>
            <person name="Griggs A."/>
            <person name="Gujja S."/>
            <person name="Heilman E."/>
            <person name="Heiman D."/>
            <person name="Howarth C."/>
            <person name="Mehta T."/>
            <person name="Neiman D."/>
            <person name="Pearson M."/>
            <person name="Roberts A."/>
            <person name="Saif S."/>
            <person name="Shea T."/>
            <person name="Shenoy N."/>
            <person name="Sisk P."/>
            <person name="Stolte C."/>
            <person name="Sykes S."/>
            <person name="White J."/>
            <person name="Yandava C."/>
            <person name="Haas B."/>
            <person name="Nusbaum C."/>
            <person name="Birren B."/>
        </authorList>
    </citation>
    <scope>NUCLEOTIDE SEQUENCE</scope>
    <source>
        <strain evidence="22">ATCC 30864</strain>
    </source>
</reference>
<dbReference type="Pfam" id="PF00005">
    <property type="entry name" value="ABC_tran"/>
    <property type="match status" value="1"/>
</dbReference>